<dbReference type="STRING" id="556267.HWAG_01083"/>
<dbReference type="PANTHER" id="PTHR30632">
    <property type="entry name" value="MOLYBDATE-BINDING PERIPLASMIC PROTEIN"/>
    <property type="match status" value="1"/>
</dbReference>
<dbReference type="NCBIfam" id="TIGR01256">
    <property type="entry name" value="modA"/>
    <property type="match status" value="1"/>
</dbReference>
<sequence length="236" mass="26082">MRIVGLLLAFMFVGVQSFAEVFIAAGAGYKKPLETVSALYEKQSGKKVLRSYGNLQQVIEQAKQSGKIDAIFGDEKFIQKSKLSVKPAQLIGKGKLVLVASKSVELRSTKDLEKMNKIALPDAKKAIYGIAAMEFLKSANYAESLKDKLMFVATVPQVSTYLRQGSVEVGFINLTDYLANKEQFGEMIEIPQETYSPILIVVAPLQDSKSAELADFMAFLDSKEAKEVFKEYGLEK</sequence>
<evidence type="ECO:0000256" key="2">
    <source>
        <dbReference type="ARBA" id="ARBA00022723"/>
    </source>
</evidence>
<comment type="similarity">
    <text evidence="1">Belongs to the bacterial solute-binding protein ModA family.</text>
</comment>
<gene>
    <name evidence="5" type="ORF">BCM31_07225</name>
</gene>
<dbReference type="GeneID" id="97290338"/>
<evidence type="ECO:0000256" key="1">
    <source>
        <dbReference type="ARBA" id="ARBA00009175"/>
    </source>
</evidence>
<accession>A0A2N3PJT6</accession>
<dbReference type="AlphaFoldDB" id="A0A2N3PJT6"/>
<name>A0A2N3PJT6_9HELI</name>
<dbReference type="GO" id="GO:0046872">
    <property type="term" value="F:metal ion binding"/>
    <property type="evidence" value="ECO:0007669"/>
    <property type="project" value="UniProtKB-KW"/>
</dbReference>
<keyword evidence="6" id="KW-1185">Reference proteome</keyword>
<dbReference type="OrthoDB" id="9785015at2"/>
<dbReference type="InterPro" id="IPR050682">
    <property type="entry name" value="ModA/WtpA"/>
</dbReference>
<reference evidence="5 6" key="1">
    <citation type="submission" date="2016-07" db="EMBL/GenBank/DDBJ databases">
        <title>Detection of Helicobacter winghamensis from caecal content of red fox (Vulpes vulpes).</title>
        <authorList>
            <person name="Zanoni R.G."/>
            <person name="Florio D."/>
            <person name="Caffara M."/>
            <person name="Renzi M."/>
            <person name="Parisi A."/>
            <person name="Pasquali F."/>
            <person name="Manfreda G."/>
        </authorList>
    </citation>
    <scope>NUCLEOTIDE SEQUENCE [LARGE SCALE GENOMIC DNA]</scope>
    <source>
        <strain evidence="5 6">295_13</strain>
    </source>
</reference>
<dbReference type="InterPro" id="IPR005950">
    <property type="entry name" value="ModA"/>
</dbReference>
<comment type="caution">
    <text evidence="5">The sequence shown here is derived from an EMBL/GenBank/DDBJ whole genome shotgun (WGS) entry which is preliminary data.</text>
</comment>
<dbReference type="Gene3D" id="3.40.190.10">
    <property type="entry name" value="Periplasmic binding protein-like II"/>
    <property type="match status" value="2"/>
</dbReference>
<evidence type="ECO:0000313" key="6">
    <source>
        <dbReference type="Proteomes" id="UP000233350"/>
    </source>
</evidence>
<evidence type="ECO:0000313" key="5">
    <source>
        <dbReference type="EMBL" id="PKT81447.1"/>
    </source>
</evidence>
<evidence type="ECO:0000256" key="4">
    <source>
        <dbReference type="PIRSR" id="PIRSR004846-1"/>
    </source>
</evidence>
<keyword evidence="2 4" id="KW-0479">Metal-binding</keyword>
<organism evidence="5 6">
    <name type="scientific">Helicobacter winghamensis</name>
    <dbReference type="NCBI Taxonomy" id="157268"/>
    <lineage>
        <taxon>Bacteria</taxon>
        <taxon>Pseudomonadati</taxon>
        <taxon>Campylobacterota</taxon>
        <taxon>Epsilonproteobacteria</taxon>
        <taxon>Campylobacterales</taxon>
        <taxon>Helicobacteraceae</taxon>
        <taxon>Helicobacter</taxon>
    </lineage>
</organism>
<dbReference type="Proteomes" id="UP000233350">
    <property type="component" value="Unassembled WGS sequence"/>
</dbReference>
<keyword evidence="4" id="KW-0500">Molybdenum</keyword>
<protein>
    <submittedName>
        <fullName evidence="5">Molybdate ABC transporter substrate-binding protein</fullName>
    </submittedName>
</protein>
<dbReference type="PIRSF" id="PIRSF004846">
    <property type="entry name" value="ModA"/>
    <property type="match status" value="1"/>
</dbReference>
<dbReference type="Pfam" id="PF13531">
    <property type="entry name" value="SBP_bac_11"/>
    <property type="match status" value="1"/>
</dbReference>
<feature type="binding site" evidence="4">
    <location>
        <position position="155"/>
    </location>
    <ligand>
        <name>molybdate</name>
        <dbReference type="ChEBI" id="CHEBI:36264"/>
    </ligand>
</feature>
<proteinExistence type="inferred from homology"/>
<dbReference type="EMBL" id="MBPK01000022">
    <property type="protein sequence ID" value="PKT81447.1"/>
    <property type="molecule type" value="Genomic_DNA"/>
</dbReference>
<dbReference type="PANTHER" id="PTHR30632:SF14">
    <property type="entry name" value="TUNGSTATE_MOLYBDATE_CHROMATE-BINDING PROTEIN MODA"/>
    <property type="match status" value="1"/>
</dbReference>
<dbReference type="SUPFAM" id="SSF53850">
    <property type="entry name" value="Periplasmic binding protein-like II"/>
    <property type="match status" value="1"/>
</dbReference>
<dbReference type="GO" id="GO:0015689">
    <property type="term" value="P:molybdate ion transport"/>
    <property type="evidence" value="ECO:0007669"/>
    <property type="project" value="InterPro"/>
</dbReference>
<keyword evidence="3" id="KW-0732">Signal</keyword>
<evidence type="ECO:0000256" key="3">
    <source>
        <dbReference type="ARBA" id="ARBA00022729"/>
    </source>
</evidence>
<dbReference type="RefSeq" id="WP_006802779.1">
    <property type="nucleotide sequence ID" value="NZ_CABKOI010000020.1"/>
</dbReference>
<dbReference type="GO" id="GO:0030973">
    <property type="term" value="F:molybdate ion binding"/>
    <property type="evidence" value="ECO:0007669"/>
    <property type="project" value="TreeGrafter"/>
</dbReference>